<evidence type="ECO:0000256" key="43">
    <source>
        <dbReference type="ARBA" id="ARBA00033716"/>
    </source>
</evidence>
<keyword evidence="26" id="KW-0378">Hydrolase</keyword>
<keyword evidence="35" id="KW-0693">Viral RNA replication</keyword>
<evidence type="ECO:0000256" key="3">
    <source>
        <dbReference type="ARBA" id="ARBA00003704"/>
    </source>
</evidence>
<name>A0A2H4RDW5_9PICO</name>
<evidence type="ECO:0000256" key="20">
    <source>
        <dbReference type="ARBA" id="ARBA00022695"/>
    </source>
</evidence>
<evidence type="ECO:0000256" key="10">
    <source>
        <dbReference type="ARBA" id="ARBA00022448"/>
    </source>
</evidence>
<comment type="similarity">
    <text evidence="8">Belongs to the picornaviruses polyprotein family.</text>
</comment>
<dbReference type="Pfam" id="PF00548">
    <property type="entry name" value="Peptidase_C3"/>
    <property type="match status" value="1"/>
</dbReference>
<dbReference type="Gene3D" id="4.10.90.10">
    <property type="entry name" value="Capsid protein VP4 superfamily, Picornavirus"/>
    <property type="match status" value="1"/>
</dbReference>
<evidence type="ECO:0000256" key="7">
    <source>
        <dbReference type="ARBA" id="ARBA00004328"/>
    </source>
</evidence>
<evidence type="ECO:0000256" key="42">
    <source>
        <dbReference type="ARBA" id="ARBA00023303"/>
    </source>
</evidence>
<reference evidence="51 52" key="1">
    <citation type="journal article" date="2018" name="Microbiome">
        <title>Comparative analysis of rodent and small mammal viromes to better understand the wildlife origin of emerging infectious diseases.</title>
        <authorList>
            <person name="Wu Z."/>
            <person name="Lu L."/>
            <person name="Du J."/>
            <person name="Yang L."/>
            <person name="Ren X."/>
            <person name="Liu B."/>
            <person name="Jiang J."/>
            <person name="Yang J."/>
            <person name="Dong J."/>
            <person name="Sun L."/>
            <person name="Zhu Y."/>
            <person name="Li Y."/>
            <person name="Zheng D."/>
            <person name="Zhang C."/>
            <person name="Su H."/>
            <person name="Zheng Y."/>
            <person name="Zhou H."/>
            <person name="Zhu G."/>
            <person name="Li H."/>
            <person name="Chmura A."/>
            <person name="Yang F."/>
            <person name="Daszak P."/>
            <person name="Wang J."/>
            <person name="Liu Q."/>
            <person name="Jin Q."/>
        </authorList>
    </citation>
    <scope>NUCLEOTIDE SEQUENCE [LARGE SCALE GENOMIC DNA]</scope>
    <source>
        <strain evidence="51">RtMruf-PicoV/JL2014-1</strain>
    </source>
</reference>
<dbReference type="Pfam" id="PF00073">
    <property type="entry name" value="Rhv"/>
    <property type="match status" value="2"/>
</dbReference>
<dbReference type="InterPro" id="IPR007094">
    <property type="entry name" value="RNA-dir_pol_PSvirus"/>
</dbReference>
<evidence type="ECO:0000256" key="17">
    <source>
        <dbReference type="ARBA" id="ARBA00022581"/>
    </source>
</evidence>
<evidence type="ECO:0000256" key="4">
    <source>
        <dbReference type="ARBA" id="ARBA00004017"/>
    </source>
</evidence>
<dbReference type="PROSITE" id="PS51218">
    <property type="entry name" value="SF3_HELICASE_2"/>
    <property type="match status" value="1"/>
</dbReference>
<keyword evidence="17" id="KW-0945">Host-virus interaction</keyword>
<keyword evidence="28" id="KW-0347">Helicase</keyword>
<comment type="function">
    <text evidence="1">Forms a primer, VPg-pU, which is utilized by the polymerase for the initiation of RNA chains.</text>
</comment>
<dbReference type="InterPro" id="IPR043128">
    <property type="entry name" value="Rev_trsase/Diguanyl_cyclase"/>
</dbReference>
<evidence type="ECO:0000259" key="50">
    <source>
        <dbReference type="PROSITE" id="PS51874"/>
    </source>
</evidence>
<dbReference type="SUPFAM" id="SSF50494">
    <property type="entry name" value="Trypsin-like serine proteases"/>
    <property type="match status" value="1"/>
</dbReference>
<dbReference type="GO" id="GO:0039694">
    <property type="term" value="P:viral RNA genome replication"/>
    <property type="evidence" value="ECO:0007669"/>
    <property type="project" value="InterPro"/>
</dbReference>
<dbReference type="Proteomes" id="UP000501977">
    <property type="component" value="Segment"/>
</dbReference>
<keyword evidence="12" id="KW-1036">Host cytoplasmic vesicle</keyword>
<evidence type="ECO:0000256" key="22">
    <source>
        <dbReference type="ARBA" id="ARBA00022707"/>
    </source>
</evidence>
<dbReference type="PROSITE" id="PS51874">
    <property type="entry name" value="PCV_3C_PRO"/>
    <property type="match status" value="1"/>
</dbReference>
<dbReference type="InterPro" id="IPR004004">
    <property type="entry name" value="Helic/Pol/Pept_Calicivir-typ"/>
</dbReference>
<keyword evidence="25" id="KW-0863">Zinc-finger</keyword>
<evidence type="ECO:0000256" key="18">
    <source>
        <dbReference type="ARBA" id="ARBA00022670"/>
    </source>
</evidence>
<evidence type="ECO:0000256" key="37">
    <source>
        <dbReference type="ARBA" id="ARBA00023065"/>
    </source>
</evidence>
<keyword evidence="29" id="KW-0788">Thiol protease</keyword>
<evidence type="ECO:0000256" key="14">
    <source>
        <dbReference type="ARBA" id="ARBA00022553"/>
    </source>
</evidence>
<dbReference type="InterPro" id="IPR000199">
    <property type="entry name" value="Peptidase_C3A/C3B_picornavir"/>
</dbReference>
<dbReference type="GO" id="GO:0005524">
    <property type="term" value="F:ATP binding"/>
    <property type="evidence" value="ECO:0007669"/>
    <property type="project" value="UniProtKB-KW"/>
</dbReference>
<keyword evidence="32" id="KW-0946">Virion</keyword>
<evidence type="ECO:0000313" key="52">
    <source>
        <dbReference type="Proteomes" id="UP000501977"/>
    </source>
</evidence>
<evidence type="ECO:0000313" key="51">
    <source>
        <dbReference type="EMBL" id="ATY47698.1"/>
    </source>
</evidence>
<dbReference type="InterPro" id="IPR001205">
    <property type="entry name" value="RNA-dir_pol_C"/>
</dbReference>
<feature type="domain" description="Peptidase C3" evidence="50">
    <location>
        <begin position="1643"/>
        <end position="1836"/>
    </location>
</feature>
<dbReference type="GO" id="GO:0034220">
    <property type="term" value="P:monoatomic ion transmembrane transport"/>
    <property type="evidence" value="ECO:0007669"/>
    <property type="project" value="UniProtKB-KW"/>
</dbReference>
<dbReference type="InterPro" id="IPR044067">
    <property type="entry name" value="PCV_3C_PRO"/>
</dbReference>
<keyword evidence="38" id="KW-0472">Membrane</keyword>
<dbReference type="GO" id="GO:0019062">
    <property type="term" value="P:virion attachment to host cell"/>
    <property type="evidence" value="ECO:0007669"/>
    <property type="project" value="UniProtKB-KW"/>
</dbReference>
<keyword evidence="10" id="KW-0813">Transport</keyword>
<dbReference type="Pfam" id="PF00680">
    <property type="entry name" value="RdRP_1"/>
    <property type="match status" value="1"/>
</dbReference>
<comment type="subcellular location">
    <subcellularLocation>
        <location evidence="5">Host cytoplasmic vesicle membrane</location>
        <topology evidence="5">Peripheral membrane protein</topology>
        <orientation evidence="5">Cytoplasmic side</orientation>
    </subcellularLocation>
    <subcellularLocation>
        <location evidence="6">Host nucleus</location>
        <location evidence="6">Host nucleolus</location>
    </subcellularLocation>
    <subcellularLocation>
        <location evidence="7">Virion</location>
    </subcellularLocation>
</comment>
<evidence type="ECO:0000256" key="33">
    <source>
        <dbReference type="ARBA" id="ARBA00022870"/>
    </source>
</evidence>
<dbReference type="GO" id="GO:0005198">
    <property type="term" value="F:structural molecule activity"/>
    <property type="evidence" value="ECO:0007669"/>
    <property type="project" value="InterPro"/>
</dbReference>
<dbReference type="InterPro" id="IPR037080">
    <property type="entry name" value="Capsid_VP4_sf_Picornavirus"/>
</dbReference>
<keyword evidence="18" id="KW-0645">Protease</keyword>
<dbReference type="SUPFAM" id="SSF88633">
    <property type="entry name" value="Positive stranded ssRNA viruses"/>
    <property type="match status" value="2"/>
</dbReference>
<keyword evidence="14" id="KW-0597">Phosphoprotein</keyword>
<dbReference type="Pfam" id="PF00910">
    <property type="entry name" value="RNA_helicase"/>
    <property type="match status" value="1"/>
</dbReference>
<dbReference type="GO" id="GO:0004197">
    <property type="term" value="F:cysteine-type endopeptidase activity"/>
    <property type="evidence" value="ECO:0007669"/>
    <property type="project" value="InterPro"/>
</dbReference>
<comment type="catalytic activity">
    <reaction evidence="45">
        <text>ATP + H2O = ADP + phosphate + H(+)</text>
        <dbReference type="Rhea" id="RHEA:13065"/>
        <dbReference type="ChEBI" id="CHEBI:15377"/>
        <dbReference type="ChEBI" id="CHEBI:15378"/>
        <dbReference type="ChEBI" id="CHEBI:30616"/>
        <dbReference type="ChEBI" id="CHEBI:43474"/>
        <dbReference type="ChEBI" id="CHEBI:456216"/>
        <dbReference type="EC" id="3.6.4.13"/>
    </reaction>
</comment>
<dbReference type="FunFam" id="3.30.70.270:FF:000046">
    <property type="entry name" value="Genome polyprotein"/>
    <property type="match status" value="1"/>
</dbReference>
<evidence type="ECO:0000256" key="32">
    <source>
        <dbReference type="ARBA" id="ARBA00022844"/>
    </source>
</evidence>
<dbReference type="PRINTS" id="PR00918">
    <property type="entry name" value="CALICVIRUSNS"/>
</dbReference>
<evidence type="ECO:0000256" key="8">
    <source>
        <dbReference type="ARBA" id="ARBA00008303"/>
    </source>
</evidence>
<keyword evidence="42" id="KW-0407">Ion channel</keyword>
<evidence type="ECO:0000256" key="9">
    <source>
        <dbReference type="ARBA" id="ARBA00020107"/>
    </source>
</evidence>
<comment type="function">
    <text evidence="2">VP0 precursor is a component of immature procapsids.</text>
</comment>
<evidence type="ECO:0000256" key="26">
    <source>
        <dbReference type="ARBA" id="ARBA00022801"/>
    </source>
</evidence>
<dbReference type="FunFam" id="3.30.70.270:FF:000065">
    <property type="entry name" value="Genome polyprotein"/>
    <property type="match status" value="1"/>
</dbReference>
<dbReference type="GO" id="GO:0039618">
    <property type="term" value="C:T=pseudo3 icosahedral viral capsid"/>
    <property type="evidence" value="ECO:0007669"/>
    <property type="project" value="UniProtKB-KW"/>
</dbReference>
<keyword evidence="23" id="KW-0479">Metal-binding</keyword>
<keyword evidence="16" id="KW-1048">Host nucleus</keyword>
<keyword evidence="30" id="KW-0862">Zinc</keyword>
<keyword evidence="37" id="KW-0406">Ion transport</keyword>
<dbReference type="InterPro" id="IPR059138">
    <property type="entry name" value="Pico_VP1"/>
</dbReference>
<evidence type="ECO:0000256" key="2">
    <source>
        <dbReference type="ARBA" id="ARBA00002982"/>
    </source>
</evidence>
<keyword evidence="15" id="KW-0167">Capsid protein</keyword>
<dbReference type="FunFam" id="4.10.90.10:FF:000002">
    <property type="entry name" value="Genome polyprotein"/>
    <property type="match status" value="1"/>
</dbReference>
<evidence type="ECO:0000256" key="40">
    <source>
        <dbReference type="ARBA" id="ARBA00023288"/>
    </source>
</evidence>
<evidence type="ECO:0000256" key="25">
    <source>
        <dbReference type="ARBA" id="ARBA00022771"/>
    </source>
</evidence>
<dbReference type="GO" id="GO:0006508">
    <property type="term" value="P:proteolysis"/>
    <property type="evidence" value="ECO:0007669"/>
    <property type="project" value="UniProtKB-KW"/>
</dbReference>
<evidence type="ECO:0000256" key="28">
    <source>
        <dbReference type="ARBA" id="ARBA00022806"/>
    </source>
</evidence>
<keyword evidence="47" id="KW-0175">Coiled coil</keyword>
<keyword evidence="41" id="KW-1160">Virus entry into host cell</keyword>
<organism evidence="51 52">
    <name type="scientific">cardiovirus F1</name>
    <dbReference type="NCBI Taxonomy" id="2870373"/>
    <lineage>
        <taxon>Viruses</taxon>
        <taxon>Riboviria</taxon>
        <taxon>Orthornavirae</taxon>
        <taxon>Pisuviricota</taxon>
        <taxon>Pisoniviricetes</taxon>
        <taxon>Picornavirales</taxon>
        <taxon>Picornaviridae</taxon>
        <taxon>Caphthovirinae</taxon>
        <taxon>Cardiovirus</taxon>
        <taxon>Cardiovirus dhusarah</taxon>
        <taxon>Cardiovirus F</taxon>
    </lineage>
</organism>
<proteinExistence type="inferred from homology"/>
<dbReference type="RefSeq" id="YP_010796300.1">
    <property type="nucleotide sequence ID" value="NC_075977.1"/>
</dbReference>
<evidence type="ECO:0000256" key="34">
    <source>
        <dbReference type="ARBA" id="ARBA00022884"/>
    </source>
</evidence>
<dbReference type="GO" id="GO:0003724">
    <property type="term" value="F:RNA helicase activity"/>
    <property type="evidence" value="ECO:0007669"/>
    <property type="project" value="UniProtKB-EC"/>
</dbReference>
<dbReference type="GO" id="GO:0015267">
    <property type="term" value="F:channel activity"/>
    <property type="evidence" value="ECO:0007669"/>
    <property type="project" value="UniProtKB-KW"/>
</dbReference>
<dbReference type="InterPro" id="IPR043502">
    <property type="entry name" value="DNA/RNA_pol_sf"/>
</dbReference>
<accession>A0A2H4RDW5</accession>
<comment type="function">
    <text evidence="4">Affects membrane integrity and causes an increase in membrane permeability.</text>
</comment>
<comment type="function">
    <text evidence="43">Lies on the inner surface of the capsid shell. After binding to the host receptor, the capsid undergoes conformational changes. Capsid protein VP4 is released, capsid protein VP1 N-terminus is externalized, and together, they shape a pore in the host membrane through which the viral genome is translocated into the host cell cytoplasm. After genome has been released, the channel shrinks.</text>
</comment>
<feature type="domain" description="SF3 helicase" evidence="49">
    <location>
        <begin position="1285"/>
        <end position="1450"/>
    </location>
</feature>
<keyword evidence="24" id="KW-0547">Nucleotide-binding</keyword>
<dbReference type="Gene3D" id="3.30.70.270">
    <property type="match status" value="2"/>
</dbReference>
<dbReference type="GO" id="GO:0044162">
    <property type="term" value="C:host cell cytoplasmic vesicle membrane"/>
    <property type="evidence" value="ECO:0007669"/>
    <property type="project" value="UniProtKB-SubCell"/>
</dbReference>
<keyword evidence="40" id="KW-0449">Lipoprotein</keyword>
<evidence type="ECO:0000256" key="41">
    <source>
        <dbReference type="ARBA" id="ARBA00023296"/>
    </source>
</evidence>
<evidence type="ECO:0000256" key="38">
    <source>
        <dbReference type="ARBA" id="ARBA00023136"/>
    </source>
</evidence>
<dbReference type="Gene3D" id="2.60.120.20">
    <property type="match status" value="3"/>
</dbReference>
<comment type="function">
    <text evidence="46">Forms an icosahedral capsid of pseudo T=3 symmetry with capsid proteins VP2 and VP3. Together they form an icosahedral capsid composed of 60 copies of each VP1, VP2, and VP3, with a diameter of approximately 300 Angstroms. VP4 lies on the inner surface of the protein shell formed by VP1, VP2 and VP3. All the three latter proteins contain a beta-sheet structure called beta-barrel jelly roll. VP1 is situated at the 12 fivefold axes, whereas VP2 and VP3 are located at the quasi-sixfold axes.</text>
</comment>
<dbReference type="InterPro" id="IPR009003">
    <property type="entry name" value="Peptidase_S1_PA"/>
</dbReference>
<keyword evidence="39" id="KW-1035">Host cytoplasm</keyword>
<comment type="function">
    <text evidence="3">Serves as membrane anchor via its hydrophobic domain.</text>
</comment>
<dbReference type="GO" id="GO:0044196">
    <property type="term" value="C:host cell nucleolus"/>
    <property type="evidence" value="ECO:0007669"/>
    <property type="project" value="UniProtKB-SubCell"/>
</dbReference>
<keyword evidence="31" id="KW-0067">ATP-binding</keyword>
<evidence type="ECO:0000256" key="6">
    <source>
        <dbReference type="ARBA" id="ARBA00004307"/>
    </source>
</evidence>
<evidence type="ECO:0000256" key="1">
    <source>
        <dbReference type="ARBA" id="ARBA00002520"/>
    </source>
</evidence>
<dbReference type="InterPro" id="IPR043504">
    <property type="entry name" value="Peptidase_S1_PA_chymotrypsin"/>
</dbReference>
<evidence type="ECO:0000256" key="19">
    <source>
        <dbReference type="ARBA" id="ARBA00022679"/>
    </source>
</evidence>
<dbReference type="Gene3D" id="2.40.10.10">
    <property type="entry name" value="Trypsin-like serine proteases"/>
    <property type="match status" value="1"/>
</dbReference>
<evidence type="ECO:0000256" key="46">
    <source>
        <dbReference type="ARBA" id="ARBA00059502"/>
    </source>
</evidence>
<evidence type="ECO:0000259" key="48">
    <source>
        <dbReference type="PROSITE" id="PS50507"/>
    </source>
</evidence>
<dbReference type="Gene3D" id="1.20.960.20">
    <property type="match status" value="1"/>
</dbReference>
<keyword evidence="13" id="KW-0191">Covalent protein-RNA linkage</keyword>
<comment type="function">
    <text evidence="44">Replicates the genomic and antigenomic RNAs by recognizing replications specific signals. Performs VPg uridylylation.</text>
</comment>
<dbReference type="InterPro" id="IPR001676">
    <property type="entry name" value="Picornavirus_capsid"/>
</dbReference>
<keyword evidence="34" id="KW-0694">RNA-binding</keyword>
<dbReference type="GeneID" id="80533743"/>
<evidence type="ECO:0000256" key="16">
    <source>
        <dbReference type="ARBA" id="ARBA00022562"/>
    </source>
</evidence>
<dbReference type="PROSITE" id="PS50507">
    <property type="entry name" value="RDRP_SSRNA_POS"/>
    <property type="match status" value="1"/>
</dbReference>
<sequence>MAFNFDITQARRMLCKHGNEIIHCPVCTSRGACPSGSYLLLGDGEWYPADLLVFDLEDDVFWPQTPLDGVESMDWSDLPCICDTIMEPQGNSTSSDKNNSQSSGNEGIIVNNFYSNQYQNSIDLSATSGNAGSGAAKPEGQLGNLLGSVTNAFATALPLLADQNTEEMENLSDRVAKDIAGNTATNTQSTVGRLFGYGARHAGEHPTSCADTATDDVLAAERYYTFQLAPWTQAQTPFSLLRVPLPHALAGEDGGVFGSTLRRHYLVKCGWRVQVQCNASQFHEGCLLVFLAPEFPTKTDFSVDSQWVDGSIYAAGSPPARMPFTLAHCNPWQWTLFPHQFLNLRTNTTVDLEVPYVSIGPSVSWTQHAQWTLVVAVITPLQFAAGSSPNVDITCSIQPVKPVFNGLRHETVLAQSPVPVTVREHIGTWYSTLPDKTVPVYGKTPTAPHDYMVGRFKDLLEIAKVPTFLGNGDSPDPYITTQNSVPTTPLATYQVTLACRCMTNTILAAVARNFTQYRGSLNYTFIFTGTAMAKGKFLISYTPPGAGQPTTRDQAMQGTYAIWDLGLNSSYNFTVPFISPTHFRLTTYDAPSIVNVDGWLTVWQLTPLTFPVGCPPTADIITMLSAGSDFTLKMPVSPVPFMPQGVDNAEKGEVSQDDASTDFVAEPVYLPENQTNIKFFYDRAAAISVMVPTTSIDNPGAFVYQGSQNRPNNLVLTPLPQFNGGDEAGSAAITEAQSVVRGPLFAANSTAPPFISKQDYSFLMFSPFTYYKCDLEVVLSQNAATTSALLVRWSPTGAPATASSMISPYVSTLREGRNVQMQGAGPSFGSQISFTIPYNSPLSVLPASWFNGFANFDNSGNFGLAPNADFGKILIQGTTSQYYTCAIRYKNMRVFCPRPTLAYPWPAATTTRIVSDSPFPLLELESPYRYRADVLITFRPTDITFTIKVNSQTVDRHVVIWHGLTVPGQIMVCMGMVPATRFPNNRIKTYHAIFTTDTHEVFVEIFRGRWRPWKQPIRSESFRSECPTLKLLLTSIKNYYKAFFDLKLQHDVETNPGPAQVFQEQGAVLTKSPVPTIQSFVTTQLQSMIEQQLGPISDIQQTISVLQNITEMWQQAEKTLNSPEFWSKVLMKSIKMIAATVLWYHNPDATTTLCLAAMTGADICSSDTVFAWLKKKLSPVFRTGAPPTPVTPQDPIRQANGGFQLAKNIEWATKLIKSIVDWVTSWFKAEEKTPQHQMDQLLLEFPTHVTKVLDLRAGKCAYKDCTASFEYFEKLYTLAVQVNRVPLATLCEKFRNKHDHAQARVEPVCIVLRGKAGQGKSLASQLIAQAVSKLSIGRQSVYSMPPDSDYMDGYENQYAVIMDDLGQNPDGQDFTVFCQMVSSTNFLPNMAHLERKGIPFTSQCIIATTNLPSFRPATIAFTPAVDRRITFDYTVVAGDDCQDANGCLDMKKALASSDKIPKLACYKRDCPIFHKKGLKFKCKKTQEVLNLTQVVEKILDVINHKNECLSEFNTLIEQSPSCCPLEPVISCLRQRCAAVEDELTELQEAFAAAQERTNILSDWMKISAIVFAALASLGAVCKIVKNVKQAVWPSAQPVVLAENEQAAYSGRVRTTKEFLEVLDLQGGEKITKQGLTLLTQSGNPVFDYEVFVAKNITAPITFKYSDGGSVTQTCLLLKDRLLVTNRHVAETDWISLTVREVTHPRTAVRCLSVNKTGKNIDLTFIKLQLGPTFKNNTNKFCCQEDVFPSAGETLTGIMNSGVPFIYEGRMINANTSVATTSGRMFNCVFQYRANTKRGWCGSALIGQVNGTKKIYGLHSAGGAGVAAGTVVSQELIKKVEEKFTQVFEPQGALLQLDDGPRIHVPRKTKIRKTIAHDIFQPKFAPAVLSQHDSRTTAKVDEVAFSKHTGNVETLPPVFDMVAKEYANKVFTLLGRDNHMLTVPEAYLGLPGLDPMDRQTSPGLPYTQQNKRRTDLIDDNGQMCLQMLTAYNKLRAGDYSGVVYQSFLKDEIRPIEKVEAAKTRVVDVPPFEHCILGRQLLGRFASKFQTHPGMELGSAIGCDPDVHWTKFAYDMLNYRYVYDVDYSNFDASHSTAIFEVLIRCFFTPENGFDSSLSDYLRSLAVSTHAYEEKRFLITGGLPSGCAATSMLNTIINNIVIRVGLFLTYKNFEFDDVQIIAYGDDLLVASNFQLDFNLVKDRLASFNYRITPANKTSTFPLISHLSDVTFLKRKFIQYDQYLFKPVMSRESLEAMVSFCKPGVLKEKLTSICMLAVHSGREVYDELFAPFRRVMFLVPEYDTMLYRWLGLFR</sequence>
<evidence type="ECO:0000256" key="21">
    <source>
        <dbReference type="ARBA" id="ARBA00022706"/>
    </source>
</evidence>
<evidence type="ECO:0000259" key="49">
    <source>
        <dbReference type="PROSITE" id="PS51218"/>
    </source>
</evidence>
<evidence type="ECO:0000256" key="5">
    <source>
        <dbReference type="ARBA" id="ARBA00004295"/>
    </source>
</evidence>
<keyword evidence="27" id="KW-1161">Viral attachment to host cell</keyword>
<dbReference type="SUPFAM" id="SSF56672">
    <property type="entry name" value="DNA/RNA polymerases"/>
    <property type="match status" value="1"/>
</dbReference>
<dbReference type="EMBL" id="KY432930">
    <property type="protein sequence ID" value="ATY47698.1"/>
    <property type="molecule type" value="Genomic_RNA"/>
</dbReference>
<protein>
    <recommendedName>
        <fullName evidence="9">Genome polyprotein</fullName>
    </recommendedName>
</protein>
<dbReference type="GO" id="GO:0003968">
    <property type="term" value="F:RNA-directed RNA polymerase activity"/>
    <property type="evidence" value="ECO:0007669"/>
    <property type="project" value="UniProtKB-KW"/>
</dbReference>
<evidence type="ECO:0000256" key="45">
    <source>
        <dbReference type="ARBA" id="ARBA00047984"/>
    </source>
</evidence>
<keyword evidence="52" id="KW-1185">Reference proteome</keyword>
<dbReference type="InterPro" id="IPR029053">
    <property type="entry name" value="Viral_coat"/>
</dbReference>
<keyword evidence="21" id="KW-1143">T=pseudo3 icosahedral capsid protein</keyword>
<dbReference type="CDD" id="cd00205">
    <property type="entry name" value="rhv_like"/>
    <property type="match status" value="3"/>
</dbReference>
<keyword evidence="11" id="KW-0696">RNA-directed RNA polymerase</keyword>
<evidence type="ECO:0000256" key="23">
    <source>
        <dbReference type="ARBA" id="ARBA00022723"/>
    </source>
</evidence>
<evidence type="ECO:0000256" key="11">
    <source>
        <dbReference type="ARBA" id="ARBA00022484"/>
    </source>
</evidence>
<evidence type="ECO:0000256" key="47">
    <source>
        <dbReference type="SAM" id="Coils"/>
    </source>
</evidence>
<dbReference type="Pfam" id="PF22663">
    <property type="entry name" value="Rhv_5"/>
    <property type="match status" value="1"/>
</dbReference>
<dbReference type="InterPro" id="IPR000605">
    <property type="entry name" value="Helicase_SF3_ssDNA/RNA_vir"/>
</dbReference>
<keyword evidence="20" id="KW-0548">Nucleotidyltransferase</keyword>
<feature type="coiled-coil region" evidence="47">
    <location>
        <begin position="1529"/>
        <end position="1556"/>
    </location>
</feature>
<keyword evidence="36" id="KW-1182">Viral ion channel</keyword>
<evidence type="ECO:0000256" key="12">
    <source>
        <dbReference type="ARBA" id="ARBA00022488"/>
    </source>
</evidence>
<dbReference type="FunFam" id="2.60.120.20:FF:000009">
    <property type="entry name" value="Genome polyprotein"/>
    <property type="match status" value="1"/>
</dbReference>
<feature type="domain" description="RdRp catalytic" evidence="48">
    <location>
        <begin position="2078"/>
        <end position="2196"/>
    </location>
</feature>
<evidence type="ECO:0000256" key="15">
    <source>
        <dbReference type="ARBA" id="ARBA00022561"/>
    </source>
</evidence>
<evidence type="ECO:0000256" key="24">
    <source>
        <dbReference type="ARBA" id="ARBA00022741"/>
    </source>
</evidence>
<dbReference type="GO" id="GO:0006351">
    <property type="term" value="P:DNA-templated transcription"/>
    <property type="evidence" value="ECO:0007669"/>
    <property type="project" value="InterPro"/>
</dbReference>
<evidence type="ECO:0000256" key="36">
    <source>
        <dbReference type="ARBA" id="ARBA00023039"/>
    </source>
</evidence>
<keyword evidence="33" id="KW-1043">Host membrane</keyword>
<evidence type="ECO:0000256" key="27">
    <source>
        <dbReference type="ARBA" id="ARBA00022804"/>
    </source>
</evidence>
<evidence type="ECO:0000256" key="13">
    <source>
        <dbReference type="ARBA" id="ARBA00022520"/>
    </source>
</evidence>
<evidence type="ECO:0000256" key="31">
    <source>
        <dbReference type="ARBA" id="ARBA00022840"/>
    </source>
</evidence>
<dbReference type="GO" id="GO:0046718">
    <property type="term" value="P:symbiont entry into host cell"/>
    <property type="evidence" value="ECO:0007669"/>
    <property type="project" value="UniProtKB-KW"/>
</dbReference>
<evidence type="ECO:0000256" key="30">
    <source>
        <dbReference type="ARBA" id="ARBA00022833"/>
    </source>
</evidence>
<evidence type="ECO:0000256" key="44">
    <source>
        <dbReference type="ARBA" id="ARBA00045446"/>
    </source>
</evidence>
<keyword evidence="19" id="KW-0808">Transferase</keyword>
<dbReference type="InterPro" id="IPR033703">
    <property type="entry name" value="Rhv-like"/>
</dbReference>
<evidence type="ECO:0000256" key="29">
    <source>
        <dbReference type="ARBA" id="ARBA00022807"/>
    </source>
</evidence>
<keyword evidence="22" id="KW-0519">Myristate</keyword>
<evidence type="ECO:0000256" key="35">
    <source>
        <dbReference type="ARBA" id="ARBA00022953"/>
    </source>
</evidence>
<dbReference type="GO" id="GO:0003723">
    <property type="term" value="F:RNA binding"/>
    <property type="evidence" value="ECO:0007669"/>
    <property type="project" value="InterPro"/>
</dbReference>
<evidence type="ECO:0000256" key="39">
    <source>
        <dbReference type="ARBA" id="ARBA00023200"/>
    </source>
</evidence>
<dbReference type="InterPro" id="IPR014759">
    <property type="entry name" value="Helicase_SF3_ssRNA_vir"/>
</dbReference>